<sequence>MKQLAKHTLYTIGHSTHSLTEFLEILHSFNIKILADIRSIPGSRKFPQFNQDNLKIAAEKAGIYYIHLPSLGGRRKAEKNTKNTRWENPSFRGYADYMESDEFKNGIEDLKHIAIENNTVIMCSEALWWRCHRSMISDYLKAKHWAVLHIMEIGKTQEHRYTSPARIVHDCVFYSDEN</sequence>
<gene>
    <name evidence="1" type="ORF">LNP81_18315</name>
</gene>
<keyword evidence="2" id="KW-1185">Reference proteome</keyword>
<dbReference type="Pfam" id="PF04343">
    <property type="entry name" value="DUF488"/>
    <property type="match status" value="1"/>
</dbReference>
<dbReference type="InterPro" id="IPR014519">
    <property type="entry name" value="UCP024492"/>
</dbReference>
<dbReference type="InterPro" id="IPR007438">
    <property type="entry name" value="DUF488"/>
</dbReference>
<proteinExistence type="predicted"/>
<dbReference type="PANTHER" id="PTHR39337:SF1">
    <property type="entry name" value="BLR5642 PROTEIN"/>
    <property type="match status" value="1"/>
</dbReference>
<protein>
    <submittedName>
        <fullName evidence="1">DUF488 domain-containing protein</fullName>
    </submittedName>
</protein>
<dbReference type="PIRSF" id="PIRSF024492">
    <property type="entry name" value="UCP024492"/>
    <property type="match status" value="1"/>
</dbReference>
<dbReference type="RefSeq" id="WP_230038344.1">
    <property type="nucleotide sequence ID" value="NZ_JAJJMM010000001.1"/>
</dbReference>
<dbReference type="Proteomes" id="UP001430679">
    <property type="component" value="Unassembled WGS sequence"/>
</dbReference>
<name>A0ABS8MHK0_9FLAO</name>
<organism evidence="1 2">
    <name type="scientific">Flavobacterium piscisymbiosum</name>
    <dbReference type="NCBI Taxonomy" id="2893753"/>
    <lineage>
        <taxon>Bacteria</taxon>
        <taxon>Pseudomonadati</taxon>
        <taxon>Bacteroidota</taxon>
        <taxon>Flavobacteriia</taxon>
        <taxon>Flavobacteriales</taxon>
        <taxon>Flavobacteriaceae</taxon>
        <taxon>Flavobacterium</taxon>
    </lineage>
</organism>
<comment type="caution">
    <text evidence="1">The sequence shown here is derived from an EMBL/GenBank/DDBJ whole genome shotgun (WGS) entry which is preliminary data.</text>
</comment>
<evidence type="ECO:0000313" key="1">
    <source>
        <dbReference type="EMBL" id="MCC9064965.1"/>
    </source>
</evidence>
<evidence type="ECO:0000313" key="2">
    <source>
        <dbReference type="Proteomes" id="UP001430679"/>
    </source>
</evidence>
<accession>A0ABS8MHK0</accession>
<dbReference type="EMBL" id="JAJJMM010000001">
    <property type="protein sequence ID" value="MCC9064965.1"/>
    <property type="molecule type" value="Genomic_DNA"/>
</dbReference>
<dbReference type="PANTHER" id="PTHR39337">
    <property type="entry name" value="BLR5642 PROTEIN"/>
    <property type="match status" value="1"/>
</dbReference>
<reference evidence="1" key="1">
    <citation type="submission" date="2021-11" db="EMBL/GenBank/DDBJ databases">
        <title>Description of novel Flavobacterium species.</title>
        <authorList>
            <person name="Saticioglu I.B."/>
            <person name="Ay H."/>
            <person name="Altun S."/>
            <person name="Duman M."/>
        </authorList>
    </citation>
    <scope>NUCLEOTIDE SEQUENCE</scope>
    <source>
        <strain evidence="1">F-30</strain>
    </source>
</reference>